<dbReference type="Pfam" id="PF07995">
    <property type="entry name" value="GSDH"/>
    <property type="match status" value="1"/>
</dbReference>
<sequence>MTIISNQFIRMKYYVTLLCFLLLLAGCAKKRSGNPRVLVFSKTAGYHHESIPQGVAAIQKLAAQNSFDVDTTTNANWFHEDSLKKYSAIIFLSTTGDVFNQYQERAFERYIQAGGGFVGIHAATDTEYDWGWYTKLVGGQFADHPQIQDADLHIVDKDHPATKHLPETWTRKDEWYSFKKVNTDTKVLMKIDEKSYQGGSDMGEHPMSWYHNYDGGRAFYTALGHTNESYQEEAFLKHLLGGIQYAIGDNHELNYNKVTTVLIPEEDRFTKTTLVAGEFFEPVEMTILPNLDILVAQRRGEILLYKNGSNAVKQVAFLNSYNKATRPDVNAEEGVLGIQADPNFSKNHYVYVFYSPSDTSVNRLSRFKFENDIFDLKSEKIVLQFYSQRNICCHTGGSIAFDKDGLLFVSTGDNSTPFDESNQRYVSHGYAPLDDRKGHEQYDARRTSGNANDLRGKILRIKLNEDGSYTIPEGNLYPEGTANTRPEIYVQGNRNPYRISVDKKNGFLYWGEVGPDANVDSLETRGPRGYDEVNQARKAGFFGWPLFIANNIPYHAFDYETGKTGPLFDPQKPVNTSLNNTGIKELPPAQPAFIWYPYGPSSDFPQVKAGGRNAMAGPAYYTDMFPEATRLPEYFNEKVFIYDWVRGWVKVVTLESNGDFSKMEPFMENTKLNALIDMEVGPDGKLYYLEYGNGWFSKNKDAAISRIDYNAGNLAPKISSFKIDKTSGALPFTIELNAVATDLESKTLTYRWNLGNGEQKETQEPRYTYTYNKPGEFKVSLTVIDSEKQTASSDGVTIFAGNEMPEVAIDIAGNKSFYFPGKKIKYTVTVKDKDDPAADKNTAGLYVAADYLESSDRVSASIGHQGVSETMIGKNLTQSLDCKACHKEAEKSIGPSYADVAARYQKDPDVFNKLSQKIIKGGSGVWGETNMPAHADLKETEAKQIVTWIMSLVKSESKKSLPASGVVNATVDKPILDQGILLLSASYTDIGGKNITPLTASTEVTLRNNKVFMNDTKNRKDFRSYYVNGVRMLITPQVTGSFAIEKVDLTGIKTLDLSTFWDIAPENDYTYEVRLDSPDGTKVGSGILKSPKKDNATQTLVIPITTVTDGKFHSVFIVSHSSGTLDKGSFKLKTLTFKD</sequence>
<evidence type="ECO:0000256" key="5">
    <source>
        <dbReference type="ARBA" id="ARBA00023004"/>
    </source>
</evidence>
<evidence type="ECO:0000259" key="7">
    <source>
        <dbReference type="PROSITE" id="PS50093"/>
    </source>
</evidence>
<dbReference type="Pfam" id="PF06283">
    <property type="entry name" value="ThuA"/>
    <property type="match status" value="1"/>
</dbReference>
<comment type="caution">
    <text evidence="9">The sequence shown here is derived from an EMBL/GenBank/DDBJ whole genome shotgun (WGS) entry which is preliminary data.</text>
</comment>
<feature type="binding site" description="covalent" evidence="6">
    <location>
        <position position="931"/>
    </location>
    <ligand>
        <name>heme c</name>
        <dbReference type="ChEBI" id="CHEBI:61717"/>
    </ligand>
</feature>
<dbReference type="Gene3D" id="1.10.760.10">
    <property type="entry name" value="Cytochrome c-like domain"/>
    <property type="match status" value="1"/>
</dbReference>
<keyword evidence="2 6" id="KW-0349">Heme</keyword>
<dbReference type="CDD" id="cd00146">
    <property type="entry name" value="PKD"/>
    <property type="match status" value="1"/>
</dbReference>
<keyword evidence="4" id="KW-0249">Electron transport</keyword>
<dbReference type="Pfam" id="PF00034">
    <property type="entry name" value="Cytochrom_C"/>
    <property type="match status" value="1"/>
</dbReference>
<feature type="domain" description="Cytochrome c" evidence="8">
    <location>
        <begin position="868"/>
        <end position="953"/>
    </location>
</feature>
<dbReference type="GO" id="GO:0005506">
    <property type="term" value="F:iron ion binding"/>
    <property type="evidence" value="ECO:0007669"/>
    <property type="project" value="InterPro"/>
</dbReference>
<comment type="PTM">
    <text evidence="6">Binds 1 heme c group covalently per subunit.</text>
</comment>
<protein>
    <submittedName>
        <fullName evidence="9">Crp/Fnr family transcriptional regulator</fullName>
    </submittedName>
</protein>
<dbReference type="GO" id="GO:0009055">
    <property type="term" value="F:electron transfer activity"/>
    <property type="evidence" value="ECO:0007669"/>
    <property type="project" value="InterPro"/>
</dbReference>
<dbReference type="InterPro" id="IPR029010">
    <property type="entry name" value="ThuA-like"/>
</dbReference>
<keyword evidence="1" id="KW-0813">Transport</keyword>
<dbReference type="InterPro" id="IPR029062">
    <property type="entry name" value="Class_I_gatase-like"/>
</dbReference>
<dbReference type="InterPro" id="IPR013783">
    <property type="entry name" value="Ig-like_fold"/>
</dbReference>
<dbReference type="InterPro" id="IPR002324">
    <property type="entry name" value="Cyt_c_ID"/>
</dbReference>
<evidence type="ECO:0000256" key="2">
    <source>
        <dbReference type="ARBA" id="ARBA00022617"/>
    </source>
</evidence>
<evidence type="ECO:0000259" key="8">
    <source>
        <dbReference type="PROSITE" id="PS51007"/>
    </source>
</evidence>
<dbReference type="AlphaFoldDB" id="A0A364Y9Q7"/>
<dbReference type="InterPro" id="IPR011041">
    <property type="entry name" value="Quinoprot_gluc/sorb_DH_b-prop"/>
</dbReference>
<dbReference type="InterPro" id="IPR012938">
    <property type="entry name" value="Glc/Sorbosone_DH"/>
</dbReference>
<dbReference type="Proteomes" id="UP000251889">
    <property type="component" value="Unassembled WGS sequence"/>
</dbReference>
<dbReference type="SUPFAM" id="SSF46626">
    <property type="entry name" value="Cytochrome c"/>
    <property type="match status" value="1"/>
</dbReference>
<dbReference type="InterPro" id="IPR022409">
    <property type="entry name" value="PKD/Chitinase_dom"/>
</dbReference>
<reference evidence="9 10" key="1">
    <citation type="submission" date="2018-06" db="EMBL/GenBank/DDBJ databases">
        <title>Chryseolinea flavus sp. nov., a member of the phylum Bacteroidetes isolated from soil.</title>
        <authorList>
            <person name="Li Y."/>
            <person name="Wang J."/>
        </authorList>
    </citation>
    <scope>NUCLEOTIDE SEQUENCE [LARGE SCALE GENOMIC DNA]</scope>
    <source>
        <strain evidence="9 10">SDU1-6</strain>
    </source>
</reference>
<feature type="binding site" description="covalent" evidence="6">
    <location>
        <position position="882"/>
    </location>
    <ligand>
        <name>heme c</name>
        <dbReference type="ChEBI" id="CHEBI:61717"/>
    </ligand>
</feature>
<dbReference type="PANTHER" id="PTHR40469">
    <property type="entry name" value="SECRETED GLYCOSYL HYDROLASE"/>
    <property type="match status" value="1"/>
</dbReference>
<name>A0A364Y9Q7_9BACT</name>
<dbReference type="InterPro" id="IPR000601">
    <property type="entry name" value="PKD_dom"/>
</dbReference>
<feature type="binding site" description="covalent" evidence="6">
    <location>
        <position position="886"/>
    </location>
    <ligand>
        <name>heme c</name>
        <dbReference type="ChEBI" id="CHEBI:61717"/>
    </ligand>
</feature>
<dbReference type="InterPro" id="IPR011042">
    <property type="entry name" value="6-blade_b-propeller_TolB-like"/>
</dbReference>
<dbReference type="Pfam" id="PF00801">
    <property type="entry name" value="PKD"/>
    <property type="match status" value="1"/>
</dbReference>
<keyword evidence="10" id="KW-1185">Reference proteome</keyword>
<accession>A0A364Y9Q7</accession>
<dbReference type="PROSITE" id="PS50093">
    <property type="entry name" value="PKD"/>
    <property type="match status" value="1"/>
</dbReference>
<dbReference type="Gene3D" id="3.40.50.880">
    <property type="match status" value="1"/>
</dbReference>
<organism evidence="9 10">
    <name type="scientific">Pseudochryseolinea flava</name>
    <dbReference type="NCBI Taxonomy" id="2059302"/>
    <lineage>
        <taxon>Bacteria</taxon>
        <taxon>Pseudomonadati</taxon>
        <taxon>Bacteroidota</taxon>
        <taxon>Cytophagia</taxon>
        <taxon>Cytophagales</taxon>
        <taxon>Fulvivirgaceae</taxon>
        <taxon>Pseudochryseolinea</taxon>
    </lineage>
</organism>
<dbReference type="PRINTS" id="PR00606">
    <property type="entry name" value="CYTCHROMECID"/>
</dbReference>
<keyword evidence="5 6" id="KW-0408">Iron</keyword>
<feature type="domain" description="PKD" evidence="7">
    <location>
        <begin position="717"/>
        <end position="794"/>
    </location>
</feature>
<evidence type="ECO:0000256" key="3">
    <source>
        <dbReference type="ARBA" id="ARBA00022723"/>
    </source>
</evidence>
<dbReference type="InterPro" id="IPR036909">
    <property type="entry name" value="Cyt_c-like_dom_sf"/>
</dbReference>
<evidence type="ECO:0000256" key="1">
    <source>
        <dbReference type="ARBA" id="ARBA00022448"/>
    </source>
</evidence>
<dbReference type="OrthoDB" id="9816308at2"/>
<evidence type="ECO:0000256" key="6">
    <source>
        <dbReference type="PIRSR" id="PIRSR602324-1"/>
    </source>
</evidence>
<dbReference type="SMART" id="SM00089">
    <property type="entry name" value="PKD"/>
    <property type="match status" value="1"/>
</dbReference>
<proteinExistence type="predicted"/>
<dbReference type="PROSITE" id="PS51007">
    <property type="entry name" value="CYTC"/>
    <property type="match status" value="1"/>
</dbReference>
<evidence type="ECO:0000313" key="9">
    <source>
        <dbReference type="EMBL" id="RAW02942.1"/>
    </source>
</evidence>
<dbReference type="SUPFAM" id="SSF52317">
    <property type="entry name" value="Class I glutamine amidotransferase-like"/>
    <property type="match status" value="1"/>
</dbReference>
<dbReference type="SUPFAM" id="SSF50952">
    <property type="entry name" value="Soluble quinoprotein glucose dehydrogenase"/>
    <property type="match status" value="1"/>
</dbReference>
<evidence type="ECO:0000313" key="10">
    <source>
        <dbReference type="Proteomes" id="UP000251889"/>
    </source>
</evidence>
<dbReference type="SUPFAM" id="SSF49299">
    <property type="entry name" value="PKD domain"/>
    <property type="match status" value="1"/>
</dbReference>
<dbReference type="InterPro" id="IPR035986">
    <property type="entry name" value="PKD_dom_sf"/>
</dbReference>
<evidence type="ECO:0000256" key="4">
    <source>
        <dbReference type="ARBA" id="ARBA00022982"/>
    </source>
</evidence>
<dbReference type="Gene3D" id="2.120.10.30">
    <property type="entry name" value="TolB, C-terminal domain"/>
    <property type="match status" value="1"/>
</dbReference>
<dbReference type="Gene3D" id="2.60.40.10">
    <property type="entry name" value="Immunoglobulins"/>
    <property type="match status" value="1"/>
</dbReference>
<dbReference type="PANTHER" id="PTHR40469:SF2">
    <property type="entry name" value="GALACTOSE-BINDING DOMAIN-LIKE SUPERFAMILY PROTEIN"/>
    <property type="match status" value="1"/>
</dbReference>
<gene>
    <name evidence="9" type="ORF">DQQ10_02215</name>
</gene>
<dbReference type="EMBL" id="QMFY01000001">
    <property type="protein sequence ID" value="RAW02942.1"/>
    <property type="molecule type" value="Genomic_DNA"/>
</dbReference>
<keyword evidence="3 6" id="KW-0479">Metal-binding</keyword>
<dbReference type="InterPro" id="IPR009056">
    <property type="entry name" value="Cyt_c-like_dom"/>
</dbReference>
<dbReference type="GO" id="GO:0020037">
    <property type="term" value="F:heme binding"/>
    <property type="evidence" value="ECO:0007669"/>
    <property type="project" value="InterPro"/>
</dbReference>